<evidence type="ECO:0000256" key="7">
    <source>
        <dbReference type="ARBA" id="ARBA00023098"/>
    </source>
</evidence>
<feature type="binding site" evidence="10">
    <location>
        <position position="41"/>
    </location>
    <ligand>
        <name>Mn(2+)</name>
        <dbReference type="ChEBI" id="CHEBI:29035"/>
        <label>1</label>
    </ligand>
</feature>
<dbReference type="InterPro" id="IPR029052">
    <property type="entry name" value="Metallo-depent_PP-like"/>
</dbReference>
<evidence type="ECO:0000313" key="13">
    <source>
        <dbReference type="Proteomes" id="UP000074119"/>
    </source>
</evidence>
<evidence type="ECO:0000256" key="8">
    <source>
        <dbReference type="ARBA" id="ARBA00023136"/>
    </source>
</evidence>
<feature type="binding site" evidence="10">
    <location>
        <position position="122"/>
    </location>
    <ligand>
        <name>substrate</name>
    </ligand>
</feature>
<evidence type="ECO:0000256" key="6">
    <source>
        <dbReference type="ARBA" id="ARBA00022801"/>
    </source>
</evidence>
<feature type="binding site" evidence="10">
    <location>
        <position position="195"/>
    </location>
    <ligand>
        <name>substrate</name>
    </ligand>
</feature>
<feature type="binding site" evidence="10">
    <location>
        <begin position="79"/>
        <end position="80"/>
    </location>
    <ligand>
        <name>substrate</name>
    </ligand>
</feature>
<feature type="binding site" evidence="10">
    <location>
        <position position="79"/>
    </location>
    <ligand>
        <name>Mn(2+)</name>
        <dbReference type="ChEBI" id="CHEBI:29035"/>
        <label>2</label>
    </ligand>
</feature>
<dbReference type="Pfam" id="PF00149">
    <property type="entry name" value="Metallophos"/>
    <property type="match status" value="1"/>
</dbReference>
<dbReference type="AlphaFoldDB" id="A0A127M5Z5"/>
<feature type="binding site" evidence="10">
    <location>
        <position position="195"/>
    </location>
    <ligand>
        <name>Mn(2+)</name>
        <dbReference type="ChEBI" id="CHEBI:29035"/>
        <label>2</label>
    </ligand>
</feature>
<dbReference type="GO" id="GO:0019897">
    <property type="term" value="C:extrinsic component of plasma membrane"/>
    <property type="evidence" value="ECO:0007669"/>
    <property type="project" value="UniProtKB-UniRule"/>
</dbReference>
<dbReference type="UniPathway" id="UPA00359">
    <property type="reaction ID" value="UER00480"/>
</dbReference>
<dbReference type="EC" id="3.6.1.54" evidence="10"/>
<evidence type="ECO:0000256" key="2">
    <source>
        <dbReference type="ARBA" id="ARBA00022516"/>
    </source>
</evidence>
<dbReference type="PANTHER" id="PTHR34990">
    <property type="entry name" value="UDP-2,3-DIACYLGLUCOSAMINE HYDROLASE-RELATED"/>
    <property type="match status" value="1"/>
</dbReference>
<dbReference type="KEGG" id="zal:AZF00_10125"/>
<dbReference type="NCBIfam" id="NF003743">
    <property type="entry name" value="PRK05340.1"/>
    <property type="match status" value="1"/>
</dbReference>
<keyword evidence="2 10" id="KW-0444">Lipid biosynthesis</keyword>
<evidence type="ECO:0000313" key="12">
    <source>
        <dbReference type="EMBL" id="AMO68631.1"/>
    </source>
</evidence>
<keyword evidence="8 10" id="KW-0472">Membrane</keyword>
<dbReference type="STRING" id="1470434.AZF00_10125"/>
<keyword evidence="5 10" id="KW-0479">Metal-binding</keyword>
<evidence type="ECO:0000256" key="4">
    <source>
        <dbReference type="ARBA" id="ARBA00022556"/>
    </source>
</evidence>
<comment type="cofactor">
    <cofactor evidence="10">
        <name>Mn(2+)</name>
        <dbReference type="ChEBI" id="CHEBI:29035"/>
    </cofactor>
    <text evidence="10">Binds 2 Mn(2+) ions per subunit in a binuclear metal center.</text>
</comment>
<sequence length="245" mass="27894">MTSLFISDLHLDENRPDISRAFFQFLHSHASKAQALYILGDFFEAWIGDDDQSPLLDEVSRELKALTSKGVALYIMHGNRDFLIGQQFCDAVGAQLLKDPTVIELNGEATLLMHGDSLCSDDQEYMQFRKMLRSADWQKEALARPLEERRVIAQHLRMASSEANSNKAEDIMDVNPNDVIREMQTHHCHRLIHGHTHRPMRHPLNIDGKPAERIVLGDWDHAAWFLIADNNGLTLTEIPFSNATL</sequence>
<comment type="pathway">
    <text evidence="10">Glycolipid biosynthesis; lipid IV(A) biosynthesis; lipid IV(A) from (3R)-3-hydroxytetradecanoyl-[acyl-carrier-protein] and UDP-N-acetyl-alpha-D-glucosamine: step 4/6.</text>
</comment>
<keyword evidence="7 10" id="KW-0443">Lipid metabolism</keyword>
<dbReference type="InterPro" id="IPR010138">
    <property type="entry name" value="UDP-diacylglucosamine_Hdrlase"/>
</dbReference>
<keyword evidence="3 10" id="KW-0997">Cell inner membrane</keyword>
<dbReference type="GO" id="GO:0009245">
    <property type="term" value="P:lipid A biosynthetic process"/>
    <property type="evidence" value="ECO:0007669"/>
    <property type="project" value="UniProtKB-UniRule"/>
</dbReference>
<dbReference type="GO" id="GO:0030145">
    <property type="term" value="F:manganese ion binding"/>
    <property type="evidence" value="ECO:0007669"/>
    <property type="project" value="UniProtKB-UniRule"/>
</dbReference>
<dbReference type="GO" id="GO:0008758">
    <property type="term" value="F:UDP-2,3-diacylglucosamine hydrolase activity"/>
    <property type="evidence" value="ECO:0007669"/>
    <property type="project" value="UniProtKB-UniRule"/>
</dbReference>
<evidence type="ECO:0000256" key="10">
    <source>
        <dbReference type="HAMAP-Rule" id="MF_00575"/>
    </source>
</evidence>
<feature type="binding site" evidence="10">
    <location>
        <position position="41"/>
    </location>
    <ligand>
        <name>Mn(2+)</name>
        <dbReference type="ChEBI" id="CHEBI:29035"/>
        <label>2</label>
    </ligand>
</feature>
<dbReference type="GO" id="GO:0005737">
    <property type="term" value="C:cytoplasm"/>
    <property type="evidence" value="ECO:0007669"/>
    <property type="project" value="InterPro"/>
</dbReference>
<evidence type="ECO:0000259" key="11">
    <source>
        <dbReference type="Pfam" id="PF00149"/>
    </source>
</evidence>
<dbReference type="RefSeq" id="WP_008249798.1">
    <property type="nucleotide sequence ID" value="NZ_CP014544.1"/>
</dbReference>
<comment type="catalytic activity">
    <reaction evidence="10">
        <text>UDP-2-N,3-O-bis[(3R)-3-hydroxytetradecanoyl]-alpha-D-glucosamine + H2O = 2-N,3-O-bis[(3R)-3-hydroxytetradecanoyl]-alpha-D-glucosaminyl 1-phosphate + UMP + 2 H(+)</text>
        <dbReference type="Rhea" id="RHEA:25213"/>
        <dbReference type="ChEBI" id="CHEBI:15377"/>
        <dbReference type="ChEBI" id="CHEBI:15378"/>
        <dbReference type="ChEBI" id="CHEBI:57865"/>
        <dbReference type="ChEBI" id="CHEBI:57957"/>
        <dbReference type="ChEBI" id="CHEBI:78847"/>
        <dbReference type="EC" id="3.6.1.54"/>
    </reaction>
</comment>
<feature type="domain" description="Calcineurin-like phosphoesterase" evidence="11">
    <location>
        <begin position="1"/>
        <end position="199"/>
    </location>
</feature>
<dbReference type="PANTHER" id="PTHR34990:SF1">
    <property type="entry name" value="UDP-2,3-DIACYLGLUCOSAMINE HYDROLASE"/>
    <property type="match status" value="1"/>
</dbReference>
<dbReference type="NCBIfam" id="TIGR01854">
    <property type="entry name" value="lipid_A_lpxH"/>
    <property type="match status" value="1"/>
</dbReference>
<proteinExistence type="inferred from homology"/>
<keyword evidence="4 10" id="KW-0441">Lipid A biosynthesis</keyword>
<feature type="binding site" evidence="10">
    <location>
        <position position="114"/>
    </location>
    <ligand>
        <name>Mn(2+)</name>
        <dbReference type="ChEBI" id="CHEBI:29035"/>
        <label>2</label>
    </ligand>
</feature>
<dbReference type="CDD" id="cd07398">
    <property type="entry name" value="MPP_YbbF-LpxH"/>
    <property type="match status" value="1"/>
</dbReference>
<feature type="binding site" evidence="10">
    <location>
        <position position="167"/>
    </location>
    <ligand>
        <name>substrate</name>
    </ligand>
</feature>
<accession>A0A127M5Z5</accession>
<keyword evidence="6 10" id="KW-0378">Hydrolase</keyword>
<protein>
    <recommendedName>
        <fullName evidence="10">UDP-2,3-diacylglucosamine hydrolase</fullName>
        <ecNumber evidence="10">3.6.1.54</ecNumber>
    </recommendedName>
    <alternativeName>
        <fullName evidence="10">UDP-2,3-diacylglucosamine diphosphatase</fullName>
    </alternativeName>
</protein>
<dbReference type="SUPFAM" id="SSF56300">
    <property type="entry name" value="Metallo-dependent phosphatases"/>
    <property type="match status" value="1"/>
</dbReference>
<dbReference type="HAMAP" id="MF_00575">
    <property type="entry name" value="LpxH"/>
    <property type="match status" value="1"/>
</dbReference>
<dbReference type="EMBL" id="CP014544">
    <property type="protein sequence ID" value="AMO68631.1"/>
    <property type="molecule type" value="Genomic_DNA"/>
</dbReference>
<keyword evidence="9 10" id="KW-0464">Manganese</keyword>
<evidence type="ECO:0000256" key="3">
    <source>
        <dbReference type="ARBA" id="ARBA00022519"/>
    </source>
</evidence>
<comment type="function">
    <text evidence="10">Hydrolyzes the pyrophosphate bond of UDP-2,3-diacylglucosamine to yield 2,3-diacylglucosamine 1-phosphate (lipid X) and UMP by catalyzing the attack of water at the alpha-P atom. Involved in the biosynthesis of lipid A, a phosphorylated glycolipid that anchors the lipopolysaccharide to the outer membrane of the cell.</text>
</comment>
<dbReference type="Gene3D" id="3.60.21.10">
    <property type="match status" value="1"/>
</dbReference>
<evidence type="ECO:0000256" key="1">
    <source>
        <dbReference type="ARBA" id="ARBA00022475"/>
    </source>
</evidence>
<reference evidence="12 13" key="1">
    <citation type="submission" date="2015-12" db="EMBL/GenBank/DDBJ databases">
        <authorList>
            <person name="Shamseldin A."/>
            <person name="Moawad H."/>
            <person name="Abd El-Rahim W.M."/>
            <person name="Sadowsky M.J."/>
        </authorList>
    </citation>
    <scope>NUCLEOTIDE SEQUENCE [LARGE SCALE GENOMIC DNA]</scope>
    <source>
        <strain evidence="12 13">SM2</strain>
    </source>
</reference>
<organism evidence="12 13">
    <name type="scientific">Zhongshania aliphaticivorans</name>
    <dbReference type="NCBI Taxonomy" id="1470434"/>
    <lineage>
        <taxon>Bacteria</taxon>
        <taxon>Pseudomonadati</taxon>
        <taxon>Pseudomonadota</taxon>
        <taxon>Gammaproteobacteria</taxon>
        <taxon>Cellvibrionales</taxon>
        <taxon>Spongiibacteraceae</taxon>
        <taxon>Zhongshania</taxon>
    </lineage>
</organism>
<feature type="binding site" evidence="10">
    <location>
        <position position="10"/>
    </location>
    <ligand>
        <name>Mn(2+)</name>
        <dbReference type="ChEBI" id="CHEBI:29035"/>
        <label>1</label>
    </ligand>
</feature>
<dbReference type="Proteomes" id="UP000074119">
    <property type="component" value="Chromosome"/>
</dbReference>
<name>A0A127M5Z5_9GAMM</name>
<feature type="binding site" evidence="10">
    <location>
        <position position="160"/>
    </location>
    <ligand>
        <name>substrate</name>
    </ligand>
</feature>
<dbReference type="InterPro" id="IPR004843">
    <property type="entry name" value="Calcineurin-like_PHP"/>
</dbReference>
<feature type="binding site" evidence="10">
    <location>
        <position position="164"/>
    </location>
    <ligand>
        <name>substrate</name>
    </ligand>
</feature>
<feature type="binding site" evidence="10">
    <location>
        <position position="8"/>
    </location>
    <ligand>
        <name>Mn(2+)</name>
        <dbReference type="ChEBI" id="CHEBI:29035"/>
        <label>1</label>
    </ligand>
</feature>
<comment type="subcellular location">
    <subcellularLocation>
        <location evidence="10">Cell inner membrane</location>
        <topology evidence="10">Peripheral membrane protein</topology>
        <orientation evidence="10">Cytoplasmic side</orientation>
    </subcellularLocation>
</comment>
<dbReference type="InterPro" id="IPR043461">
    <property type="entry name" value="LpxH-like"/>
</dbReference>
<evidence type="ECO:0000256" key="9">
    <source>
        <dbReference type="ARBA" id="ARBA00023211"/>
    </source>
</evidence>
<feature type="binding site" evidence="10">
    <location>
        <position position="197"/>
    </location>
    <ligand>
        <name>Mn(2+)</name>
        <dbReference type="ChEBI" id="CHEBI:29035"/>
        <label>1</label>
    </ligand>
</feature>
<gene>
    <name evidence="10" type="primary">lpxH</name>
    <name evidence="12" type="ORF">AZF00_10125</name>
</gene>
<evidence type="ECO:0000256" key="5">
    <source>
        <dbReference type="ARBA" id="ARBA00022723"/>
    </source>
</evidence>
<comment type="similarity">
    <text evidence="10">Belongs to the LpxH family.</text>
</comment>
<keyword evidence="1 10" id="KW-1003">Cell membrane</keyword>